<evidence type="ECO:0000256" key="2">
    <source>
        <dbReference type="ARBA" id="ARBA00022692"/>
    </source>
</evidence>
<accession>A0A7U7EPY3</accession>
<evidence type="ECO:0000256" key="3">
    <source>
        <dbReference type="ARBA" id="ARBA00022729"/>
    </source>
</evidence>
<keyword evidence="2 7" id="KW-0812">Transmembrane</keyword>
<dbReference type="PROSITE" id="PS51781">
    <property type="entry name" value="SH3B"/>
    <property type="match status" value="1"/>
</dbReference>
<evidence type="ECO:0000256" key="4">
    <source>
        <dbReference type="ARBA" id="ARBA00022989"/>
    </source>
</evidence>
<evidence type="ECO:0000313" key="11">
    <source>
        <dbReference type="Proteomes" id="UP000583387"/>
    </source>
</evidence>
<reference evidence="10 11" key="1">
    <citation type="submission" date="2020-08" db="EMBL/GenBank/DDBJ databases">
        <authorList>
            <person name="Criscuolo A."/>
        </authorList>
    </citation>
    <scope>NUCLEOTIDE SEQUENCE [LARGE SCALE GENOMIC DNA]</scope>
    <source>
        <strain evidence="10">CIP111764</strain>
    </source>
</reference>
<dbReference type="NCBIfam" id="TIGR04211">
    <property type="entry name" value="SH3_and_anchor"/>
    <property type="match status" value="1"/>
</dbReference>
<evidence type="ECO:0000259" key="9">
    <source>
        <dbReference type="PROSITE" id="PS51781"/>
    </source>
</evidence>
<feature type="domain" description="SH3b" evidence="9">
    <location>
        <begin position="41"/>
        <end position="105"/>
    </location>
</feature>
<feature type="coiled-coil region" evidence="6">
    <location>
        <begin position="111"/>
        <end position="184"/>
    </location>
</feature>
<evidence type="ECO:0000256" key="6">
    <source>
        <dbReference type="SAM" id="Coils"/>
    </source>
</evidence>
<dbReference type="SMART" id="SM00287">
    <property type="entry name" value="SH3b"/>
    <property type="match status" value="1"/>
</dbReference>
<dbReference type="InterPro" id="IPR003646">
    <property type="entry name" value="SH3-like_bac-type"/>
</dbReference>
<dbReference type="Gene3D" id="2.30.30.40">
    <property type="entry name" value="SH3 Domains"/>
    <property type="match status" value="1"/>
</dbReference>
<keyword evidence="3 8" id="KW-0732">Signal</keyword>
<dbReference type="Proteomes" id="UP000583387">
    <property type="component" value="Unassembled WGS sequence"/>
</dbReference>
<evidence type="ECO:0000256" key="1">
    <source>
        <dbReference type="ARBA" id="ARBA00004167"/>
    </source>
</evidence>
<feature type="signal peptide" evidence="8">
    <location>
        <begin position="1"/>
        <end position="36"/>
    </location>
</feature>
<comment type="caution">
    <text evidence="10">The sequence shown here is derived from an EMBL/GenBank/DDBJ whole genome shotgun (WGS) entry which is preliminary data.</text>
</comment>
<keyword evidence="6" id="KW-0175">Coiled coil</keyword>
<organism evidence="10 11">
    <name type="scientific">Zestomonas carbonaria</name>
    <dbReference type="NCBI Taxonomy" id="2762745"/>
    <lineage>
        <taxon>Bacteria</taxon>
        <taxon>Pseudomonadati</taxon>
        <taxon>Pseudomonadota</taxon>
        <taxon>Gammaproteobacteria</taxon>
        <taxon>Pseudomonadales</taxon>
        <taxon>Pseudomonadaceae</taxon>
        <taxon>Zestomonas</taxon>
    </lineage>
</organism>
<dbReference type="EMBL" id="CAJFCI010000068">
    <property type="protein sequence ID" value="CAD5109013.1"/>
    <property type="molecule type" value="Genomic_DNA"/>
</dbReference>
<comment type="subcellular location">
    <subcellularLocation>
        <location evidence="1">Membrane</location>
        <topology evidence="1">Single-pass membrane protein</topology>
    </subcellularLocation>
</comment>
<proteinExistence type="predicted"/>
<dbReference type="GO" id="GO:0016020">
    <property type="term" value="C:membrane"/>
    <property type="evidence" value="ECO:0007669"/>
    <property type="project" value="UniProtKB-SubCell"/>
</dbReference>
<dbReference type="Pfam" id="PF08239">
    <property type="entry name" value="SH3_3"/>
    <property type="match status" value="1"/>
</dbReference>
<keyword evidence="11" id="KW-1185">Reference proteome</keyword>
<feature type="transmembrane region" description="Helical" evidence="7">
    <location>
        <begin position="189"/>
        <end position="211"/>
    </location>
</feature>
<name>A0A7U7EPY3_9GAMM</name>
<dbReference type="InterPro" id="IPR016476">
    <property type="entry name" value="SH3_dom_pro"/>
</dbReference>
<keyword evidence="5 7" id="KW-0472">Membrane</keyword>
<dbReference type="RefSeq" id="WP_187672326.1">
    <property type="nucleotide sequence ID" value="NZ_CAJFCI010000068.1"/>
</dbReference>
<sequence>MSLSRHFSTCVSPLQTRILGACLLGGLLAANAPAQAEETAGNVRWVSDSLTTYVRSGPTDGYRIVGTLTSGQKVELLRTQGDYSQVRGESGSTVWIPSRDLQEVPGQAERLPQLEQKVAELSAELEGINDTWKTRVQGMQETLDSRKTLIDELQAARSALDSELSQARAELRDVQAQLGEEQQQVLMRYMVYGGSIAGAGLLAGLILPTLLRVRRKRNDQWI</sequence>
<dbReference type="AlphaFoldDB" id="A0A7U7EPY3"/>
<dbReference type="PIRSF" id="PIRSF006158">
    <property type="entry name" value="UCP006158_SH3"/>
    <property type="match status" value="1"/>
</dbReference>
<evidence type="ECO:0000256" key="7">
    <source>
        <dbReference type="SAM" id="Phobius"/>
    </source>
</evidence>
<feature type="chain" id="PRO_5030842515" description="SH3b domain-containing protein" evidence="8">
    <location>
        <begin position="37"/>
        <end position="222"/>
    </location>
</feature>
<protein>
    <recommendedName>
        <fullName evidence="9">SH3b domain-containing protein</fullName>
    </recommendedName>
</protein>
<gene>
    <name evidence="10" type="ORF">PSEWESI4_03309</name>
</gene>
<evidence type="ECO:0000256" key="5">
    <source>
        <dbReference type="ARBA" id="ARBA00023136"/>
    </source>
</evidence>
<evidence type="ECO:0000313" key="10">
    <source>
        <dbReference type="EMBL" id="CAD5109013.1"/>
    </source>
</evidence>
<keyword evidence="4 7" id="KW-1133">Transmembrane helix</keyword>
<evidence type="ECO:0000256" key="8">
    <source>
        <dbReference type="SAM" id="SignalP"/>
    </source>
</evidence>